<dbReference type="InterPro" id="IPR041664">
    <property type="entry name" value="AAA_16"/>
</dbReference>
<reference evidence="4" key="1">
    <citation type="submission" date="2021-01" db="EMBL/GenBank/DDBJ databases">
        <title>Whole genome shotgun sequence of Virgisporangium aliadipatigenens NBRC 105644.</title>
        <authorList>
            <person name="Komaki H."/>
            <person name="Tamura T."/>
        </authorList>
    </citation>
    <scope>NUCLEOTIDE SEQUENCE</scope>
    <source>
        <strain evidence="4">NBRC 105644</strain>
    </source>
</reference>
<gene>
    <name evidence="4" type="ORF">Val02_25340</name>
</gene>
<keyword evidence="1" id="KW-0547">Nucleotide-binding</keyword>
<dbReference type="CDD" id="cd06170">
    <property type="entry name" value="LuxR_C_like"/>
    <property type="match status" value="1"/>
</dbReference>
<evidence type="ECO:0000256" key="1">
    <source>
        <dbReference type="ARBA" id="ARBA00022741"/>
    </source>
</evidence>
<dbReference type="PROSITE" id="PS50043">
    <property type="entry name" value="HTH_LUXR_2"/>
    <property type="match status" value="1"/>
</dbReference>
<proteinExistence type="predicted"/>
<dbReference type="GO" id="GO:0005524">
    <property type="term" value="F:ATP binding"/>
    <property type="evidence" value="ECO:0007669"/>
    <property type="project" value="UniProtKB-KW"/>
</dbReference>
<evidence type="ECO:0000259" key="3">
    <source>
        <dbReference type="PROSITE" id="PS50043"/>
    </source>
</evidence>
<dbReference type="GO" id="GO:0003677">
    <property type="term" value="F:DNA binding"/>
    <property type="evidence" value="ECO:0007669"/>
    <property type="project" value="InterPro"/>
</dbReference>
<organism evidence="4 5">
    <name type="scientific">Virgisporangium aliadipatigenens</name>
    <dbReference type="NCBI Taxonomy" id="741659"/>
    <lineage>
        <taxon>Bacteria</taxon>
        <taxon>Bacillati</taxon>
        <taxon>Actinomycetota</taxon>
        <taxon>Actinomycetes</taxon>
        <taxon>Micromonosporales</taxon>
        <taxon>Micromonosporaceae</taxon>
        <taxon>Virgisporangium</taxon>
    </lineage>
</organism>
<dbReference type="InterPro" id="IPR036388">
    <property type="entry name" value="WH-like_DNA-bd_sf"/>
</dbReference>
<dbReference type="AlphaFoldDB" id="A0A8J3YKA2"/>
<dbReference type="GO" id="GO:0004016">
    <property type="term" value="F:adenylate cyclase activity"/>
    <property type="evidence" value="ECO:0007669"/>
    <property type="project" value="TreeGrafter"/>
</dbReference>
<comment type="caution">
    <text evidence="4">The sequence shown here is derived from an EMBL/GenBank/DDBJ whole genome shotgun (WGS) entry which is preliminary data.</text>
</comment>
<name>A0A8J3YKA2_9ACTN</name>
<protein>
    <submittedName>
        <fullName evidence="4">LuxR family transcriptional regulator</fullName>
    </submittedName>
</protein>
<dbReference type="InterPro" id="IPR027417">
    <property type="entry name" value="P-loop_NTPase"/>
</dbReference>
<evidence type="ECO:0000313" key="5">
    <source>
        <dbReference type="Proteomes" id="UP000619260"/>
    </source>
</evidence>
<dbReference type="GO" id="GO:0005737">
    <property type="term" value="C:cytoplasm"/>
    <property type="evidence" value="ECO:0007669"/>
    <property type="project" value="TreeGrafter"/>
</dbReference>
<evidence type="ECO:0000256" key="2">
    <source>
        <dbReference type="ARBA" id="ARBA00022840"/>
    </source>
</evidence>
<dbReference type="SMART" id="SM00421">
    <property type="entry name" value="HTH_LUXR"/>
    <property type="match status" value="1"/>
</dbReference>
<accession>A0A8J3YKA2</accession>
<dbReference type="PRINTS" id="PR00038">
    <property type="entry name" value="HTHLUXR"/>
</dbReference>
<dbReference type="SUPFAM" id="SSF52540">
    <property type="entry name" value="P-loop containing nucleoside triphosphate hydrolases"/>
    <property type="match status" value="1"/>
</dbReference>
<dbReference type="InterPro" id="IPR000792">
    <property type="entry name" value="Tscrpt_reg_LuxR_C"/>
</dbReference>
<evidence type="ECO:0000313" key="4">
    <source>
        <dbReference type="EMBL" id="GIJ45648.1"/>
    </source>
</evidence>
<keyword evidence="5" id="KW-1185">Reference proteome</keyword>
<dbReference type="PANTHER" id="PTHR16305">
    <property type="entry name" value="TESTICULAR SOLUBLE ADENYLYL CYCLASE"/>
    <property type="match status" value="1"/>
</dbReference>
<dbReference type="GO" id="GO:0006355">
    <property type="term" value="P:regulation of DNA-templated transcription"/>
    <property type="evidence" value="ECO:0007669"/>
    <property type="project" value="InterPro"/>
</dbReference>
<dbReference type="SUPFAM" id="SSF46894">
    <property type="entry name" value="C-terminal effector domain of the bipartite response regulators"/>
    <property type="match status" value="1"/>
</dbReference>
<feature type="domain" description="HTH luxR-type" evidence="3">
    <location>
        <begin position="833"/>
        <end position="898"/>
    </location>
</feature>
<dbReference type="InterPro" id="IPR016032">
    <property type="entry name" value="Sig_transdc_resp-reg_C-effctor"/>
</dbReference>
<dbReference type="EMBL" id="BOPF01000008">
    <property type="protein sequence ID" value="GIJ45648.1"/>
    <property type="molecule type" value="Genomic_DNA"/>
</dbReference>
<dbReference type="Pfam" id="PF13191">
    <property type="entry name" value="AAA_16"/>
    <property type="match status" value="1"/>
</dbReference>
<dbReference type="Proteomes" id="UP000619260">
    <property type="component" value="Unassembled WGS sequence"/>
</dbReference>
<dbReference type="PANTHER" id="PTHR16305:SF35">
    <property type="entry name" value="TRANSCRIPTIONAL ACTIVATOR DOMAIN"/>
    <property type="match status" value="1"/>
</dbReference>
<dbReference type="Gene3D" id="1.10.10.10">
    <property type="entry name" value="Winged helix-like DNA-binding domain superfamily/Winged helix DNA-binding domain"/>
    <property type="match status" value="1"/>
</dbReference>
<keyword evidence="2" id="KW-0067">ATP-binding</keyword>
<sequence length="901" mass="97501">MVGRAGELRRLRGLVGSVDAQVAMIAGEPGVGKSRLVQELLADLPAGGRALVGQADPGTLGRPFELLLDALDSCRPEDGAGAELLREISDPALGAPERLRLALAAVEQADPAVVIFEDLHWADAESVALFERLGDLPGGRLLVGTYRPGEVDRRNPLADLFGRLERRYPVTYLRLERLSLDDTSALLTAMTGRPPTYRSAVTLHHRTGGNPFFLEELLKAAGPLEDVDLDKLSGEPLPWNLADALRRQLDELDPGQERVIEAAAVLGRKVPFDLLAAVTTLDEDELISVLRELVRRGMLVEIGDDEFGFRHALAREAIADQLLGRQRRRLHELAYECLVAGGSPDLALVAHHACGAGRYDDMVAAARRGVKEYLAKGSAYQALQLAELGLSEVPEDGELIAGAARAAWLAGLLDDANRYGKRRLRAAETAEEGSAALRLLVRIKWETGMVEHMAELTERLVATVDELPDGCEKARAMAAVAQSYMLRDYCTETVDWADRAIAAADLLGEPGVRLAAQVEKGSAQSSGSVNQEEGRQLLYRTADEAERIGEWLSAARALNNLLSNAPPARVEDQRRVLERMRTAAQRAGFEALAVASYFEHSAQQALIDGDLPAAIAAVEEGRRRDQGTLRTSRGTDYHGMLRAGLALEAGELDVARAIVTRYEEAFPYRKRKKRSLSTPGLFFHVACRSGDLVAAEEYLAEMVDIASQSRVWGDLAHDLISAGLAAKLPAPALRPLIGRLVARPESWRWLLDAQLDEADGSPDRALADYVRVTEAAELPKPVLGTAHVGAARVLLAAGRAAEARQHVARAAELLARWGGWRVAALDELRAGGAAPVLDALTPRELEVARLVAAGLTNAELARRLFISPRTAAVHVSNILSKLEISSRTEVARLLRPGSSDN</sequence>
<dbReference type="Pfam" id="PF00196">
    <property type="entry name" value="GerE"/>
    <property type="match status" value="1"/>
</dbReference>